<dbReference type="RefSeq" id="WP_268049437.1">
    <property type="nucleotide sequence ID" value="NZ_JAPQES010000002.1"/>
</dbReference>
<dbReference type="PANTHER" id="PTHR30619">
    <property type="entry name" value="DNA INTERNALIZATION/COMPETENCE PROTEIN COMEC/REC2"/>
    <property type="match status" value="1"/>
</dbReference>
<accession>A0ABT4CNM2</accession>
<keyword evidence="2" id="KW-1185">Reference proteome</keyword>
<dbReference type="InterPro" id="IPR036866">
    <property type="entry name" value="RibonucZ/Hydroxyglut_hydro"/>
</dbReference>
<dbReference type="EMBL" id="JAPQES010000002">
    <property type="protein sequence ID" value="MCY6370659.1"/>
    <property type="molecule type" value="Genomic_DNA"/>
</dbReference>
<evidence type="ECO:0000313" key="1">
    <source>
        <dbReference type="EMBL" id="MCY6370659.1"/>
    </source>
</evidence>
<dbReference type="Proteomes" id="UP001079657">
    <property type="component" value="Unassembled WGS sequence"/>
</dbReference>
<evidence type="ECO:0000313" key="2">
    <source>
        <dbReference type="Proteomes" id="UP001079657"/>
    </source>
</evidence>
<comment type="caution">
    <text evidence="1">The sequence shown here is derived from an EMBL/GenBank/DDBJ whole genome shotgun (WGS) entry which is preliminary data.</text>
</comment>
<name>A0ABT4CNM2_9CLOT</name>
<dbReference type="SUPFAM" id="SSF56281">
    <property type="entry name" value="Metallo-hydrolase/oxidoreductase"/>
    <property type="match status" value="1"/>
</dbReference>
<dbReference type="PANTHER" id="PTHR30619:SF1">
    <property type="entry name" value="RECOMBINATION PROTEIN 2"/>
    <property type="match status" value="1"/>
</dbReference>
<gene>
    <name evidence="1" type="ORF">OXH55_08445</name>
</gene>
<protein>
    <recommendedName>
        <fullName evidence="3">MBL fold metallo-hydrolase</fullName>
    </recommendedName>
</protein>
<sequence length="425" mass="49421">MTRCTLSLNHNIKLESSLIYHAVGNGLFSSGKLVIKNSDNTDYVSEFNYIYDCGTSNSAKILEDRINEYKKGNTRNFDLIVISHFDRDHVNGLEKLLNGRTVRRLVLPYLEPKQRLSLVLKYYHRNRKIASMIFNPTAFFNDYAEEIIYIVDDNKEYNEEVEFRNNNDLLSSSRREINKESMGSDFALTSSKAKIYNKLELKFVQLVKFKFYNKAIDDSELTPFYKNVDIVLDKYGVKLDENLFKNKIVMKKMKELYNGLSYGINNSSICMSVTPEEENDRLTSANSKCLMSIIMGLGCFHKPCMQRFGYMFTGDLSFNDTSKYLIYDDFINYYRNERELMSVFTIPHHGSVHNWNKDLLSKFKNAEMIITARGNKHHPSPVVLGDLSLASRLNTTVNHTLNKEIYNEIFYKTYVEDKECAIDEI</sequence>
<reference evidence="1" key="1">
    <citation type="submission" date="2022-12" db="EMBL/GenBank/DDBJ databases">
        <authorList>
            <person name="Wang J."/>
        </authorList>
    </citation>
    <scope>NUCLEOTIDE SEQUENCE</scope>
    <source>
        <strain evidence="1">HY-42-06</strain>
    </source>
</reference>
<dbReference type="InterPro" id="IPR052159">
    <property type="entry name" value="Competence_DNA_uptake"/>
</dbReference>
<dbReference type="Gene3D" id="3.60.15.10">
    <property type="entry name" value="Ribonuclease Z/Hydroxyacylglutathione hydrolase-like"/>
    <property type="match status" value="1"/>
</dbReference>
<organism evidence="1 2">
    <name type="scientific">Clostridium ganghwense</name>
    <dbReference type="NCBI Taxonomy" id="312089"/>
    <lineage>
        <taxon>Bacteria</taxon>
        <taxon>Bacillati</taxon>
        <taxon>Bacillota</taxon>
        <taxon>Clostridia</taxon>
        <taxon>Eubacteriales</taxon>
        <taxon>Clostridiaceae</taxon>
        <taxon>Clostridium</taxon>
    </lineage>
</organism>
<evidence type="ECO:0008006" key="3">
    <source>
        <dbReference type="Google" id="ProtNLM"/>
    </source>
</evidence>
<proteinExistence type="predicted"/>